<dbReference type="GO" id="GO:0008781">
    <property type="term" value="F:N-acylneuraminate cytidylyltransferase activity"/>
    <property type="evidence" value="ECO:0007669"/>
    <property type="project" value="TreeGrafter"/>
</dbReference>
<dbReference type="GO" id="GO:0046872">
    <property type="term" value="F:metal ion binding"/>
    <property type="evidence" value="ECO:0007669"/>
    <property type="project" value="UniProtKB-UniRule"/>
</dbReference>
<evidence type="ECO:0000256" key="2">
    <source>
        <dbReference type="ARBA" id="ARBA00001946"/>
    </source>
</evidence>
<comment type="similarity">
    <text evidence="3 11">Belongs to the KdsC family.</text>
</comment>
<dbReference type="GO" id="GO:0009103">
    <property type="term" value="P:lipopolysaccharide biosynthetic process"/>
    <property type="evidence" value="ECO:0007669"/>
    <property type="project" value="UniProtKB-UniRule"/>
</dbReference>
<evidence type="ECO:0000256" key="10">
    <source>
        <dbReference type="ARBA" id="ARBA00031051"/>
    </source>
</evidence>
<comment type="subunit">
    <text evidence="4 11">Homotetramer.</text>
</comment>
<keyword evidence="11" id="KW-0448">Lipopolysaccharide biosynthesis</keyword>
<dbReference type="InterPro" id="IPR036412">
    <property type="entry name" value="HAD-like_sf"/>
</dbReference>
<dbReference type="CDD" id="cd01630">
    <property type="entry name" value="HAD_KDO-like"/>
    <property type="match status" value="1"/>
</dbReference>
<evidence type="ECO:0000313" key="14">
    <source>
        <dbReference type="Proteomes" id="UP000274100"/>
    </source>
</evidence>
<sequence>MSEQILQKAKNIKLFAMDVDGVLSDGQIIYDAQGVETKAFFVQDGLGLQAVRQAGVVLAIITGRSSAMVERRAKELGIAHVIQGRDDKFVALMDLAAQLGLDLSECAYMGDDLPDLKAVREAGFGISVANGCMQTQAVADYVTQKTGGQGAVREVCELILQAQDKFDDFVKKFQ</sequence>
<evidence type="ECO:0000256" key="6">
    <source>
        <dbReference type="ARBA" id="ARBA00020092"/>
    </source>
</evidence>
<feature type="binding site" evidence="12">
    <location>
        <position position="18"/>
    </location>
    <ligand>
        <name>Mg(2+)</name>
        <dbReference type="ChEBI" id="CHEBI:18420"/>
    </ligand>
</feature>
<dbReference type="InterPro" id="IPR050793">
    <property type="entry name" value="CMP-NeuNAc_synthase"/>
</dbReference>
<dbReference type="InterPro" id="IPR023214">
    <property type="entry name" value="HAD_sf"/>
</dbReference>
<evidence type="ECO:0000256" key="7">
    <source>
        <dbReference type="ARBA" id="ARBA00022723"/>
    </source>
</evidence>
<comment type="cofactor">
    <cofactor evidence="2 11 12">
        <name>Mg(2+)</name>
        <dbReference type="ChEBI" id="CHEBI:18420"/>
    </cofactor>
</comment>
<keyword evidence="7 11" id="KW-0479">Metal-binding</keyword>
<feature type="binding site" evidence="12">
    <location>
        <position position="20"/>
    </location>
    <ligand>
        <name>substrate</name>
    </ligand>
</feature>
<protein>
    <recommendedName>
        <fullName evidence="6 11">3-deoxy-D-manno-octulosonate 8-phosphate phosphatase KdsC</fullName>
        <ecNumber evidence="5 11">3.1.3.45</ecNumber>
    </recommendedName>
    <alternativeName>
        <fullName evidence="10 11">KDO 8-P phosphatase</fullName>
    </alternativeName>
</protein>
<evidence type="ECO:0000256" key="3">
    <source>
        <dbReference type="ARBA" id="ARBA00005893"/>
    </source>
</evidence>
<feature type="binding site" evidence="12">
    <location>
        <position position="111"/>
    </location>
    <ligand>
        <name>Mg(2+)</name>
        <dbReference type="ChEBI" id="CHEBI:18420"/>
    </ligand>
</feature>
<dbReference type="Proteomes" id="UP000274100">
    <property type="component" value="Chromosome"/>
</dbReference>
<name>A0A448GY62_9GAMM</name>
<dbReference type="SFLD" id="SFLDG01136">
    <property type="entry name" value="C1.6:_Phosphoserine_Phosphatas"/>
    <property type="match status" value="1"/>
</dbReference>
<evidence type="ECO:0000313" key="13">
    <source>
        <dbReference type="EMBL" id="VEG13766.1"/>
    </source>
</evidence>
<dbReference type="GO" id="GO:0019143">
    <property type="term" value="F:3-deoxy-manno-octulosonate-8-phosphatase activity"/>
    <property type="evidence" value="ECO:0007669"/>
    <property type="project" value="UniProtKB-UniRule"/>
</dbReference>
<evidence type="ECO:0000256" key="12">
    <source>
        <dbReference type="PIRSR" id="PIRSR006118-2"/>
    </source>
</evidence>
<dbReference type="OrthoDB" id="9805604at2"/>
<gene>
    <name evidence="13" type="primary">kdsC</name>
    <name evidence="13" type="ORF">NCTC10297_01736</name>
</gene>
<dbReference type="PANTHER" id="PTHR21485:SF3">
    <property type="entry name" value="N-ACYLNEURAMINATE CYTIDYLYLTRANSFERASE"/>
    <property type="match status" value="1"/>
</dbReference>
<comment type="catalytic activity">
    <reaction evidence="1 11">
        <text>3-deoxy-alpha-D-manno-2-octulosonate-8-phosphate + H2O = 3-deoxy-alpha-D-manno-oct-2-ulosonate + phosphate</text>
        <dbReference type="Rhea" id="RHEA:11500"/>
        <dbReference type="ChEBI" id="CHEBI:15377"/>
        <dbReference type="ChEBI" id="CHEBI:43474"/>
        <dbReference type="ChEBI" id="CHEBI:85985"/>
        <dbReference type="ChEBI" id="CHEBI:85986"/>
        <dbReference type="EC" id="3.1.3.45"/>
    </reaction>
</comment>
<dbReference type="PANTHER" id="PTHR21485">
    <property type="entry name" value="HAD SUPERFAMILY MEMBERS CMAS AND KDSC"/>
    <property type="match status" value="1"/>
</dbReference>
<dbReference type="NCBIfam" id="TIGR01670">
    <property type="entry name" value="KdsC-phosphatas"/>
    <property type="match status" value="1"/>
</dbReference>
<keyword evidence="8 11" id="KW-0378">Hydrolase</keyword>
<reference evidence="13 14" key="1">
    <citation type="submission" date="2018-12" db="EMBL/GenBank/DDBJ databases">
        <authorList>
            <consortium name="Pathogen Informatics"/>
        </authorList>
    </citation>
    <scope>NUCLEOTIDE SEQUENCE [LARGE SCALE GENOMIC DNA]</scope>
    <source>
        <strain evidence="13 14">NCTC10297</strain>
    </source>
</reference>
<organism evidence="13 14">
    <name type="scientific">Moraxella cuniculi</name>
    <dbReference type="NCBI Taxonomy" id="34061"/>
    <lineage>
        <taxon>Bacteria</taxon>
        <taxon>Pseudomonadati</taxon>
        <taxon>Pseudomonadota</taxon>
        <taxon>Gammaproteobacteria</taxon>
        <taxon>Moraxellales</taxon>
        <taxon>Moraxellaceae</taxon>
        <taxon>Moraxella</taxon>
    </lineage>
</organism>
<dbReference type="FunFam" id="3.40.50.1000:FF:000029">
    <property type="entry name" value="3-deoxy-D-manno-octulosonate 8-phosphate phosphatase KdsC"/>
    <property type="match status" value="1"/>
</dbReference>
<evidence type="ECO:0000256" key="5">
    <source>
        <dbReference type="ARBA" id="ARBA00013066"/>
    </source>
</evidence>
<evidence type="ECO:0000256" key="1">
    <source>
        <dbReference type="ARBA" id="ARBA00000898"/>
    </source>
</evidence>
<dbReference type="Pfam" id="PF08282">
    <property type="entry name" value="Hydrolase_3"/>
    <property type="match status" value="1"/>
</dbReference>
<dbReference type="KEGG" id="mcun:NCTC10297_01736"/>
<evidence type="ECO:0000256" key="11">
    <source>
        <dbReference type="PIRNR" id="PIRNR006118"/>
    </source>
</evidence>
<dbReference type="SFLD" id="SFLDG01138">
    <property type="entry name" value="C1.6.2:_Deoxy-d-mannose-octulo"/>
    <property type="match status" value="1"/>
</dbReference>
<proteinExistence type="inferred from homology"/>
<evidence type="ECO:0000256" key="9">
    <source>
        <dbReference type="ARBA" id="ARBA00022842"/>
    </source>
</evidence>
<dbReference type="SUPFAM" id="SSF56784">
    <property type="entry name" value="HAD-like"/>
    <property type="match status" value="1"/>
</dbReference>
<dbReference type="EC" id="3.1.3.45" evidence="5 11"/>
<evidence type="ECO:0000256" key="8">
    <source>
        <dbReference type="ARBA" id="ARBA00022801"/>
    </source>
</evidence>
<evidence type="ECO:0000256" key="4">
    <source>
        <dbReference type="ARBA" id="ARBA00011881"/>
    </source>
</evidence>
<dbReference type="PIRSF" id="PIRSF006118">
    <property type="entry name" value="KDO8-P_Ptase"/>
    <property type="match status" value="1"/>
</dbReference>
<dbReference type="EMBL" id="LR134343">
    <property type="protein sequence ID" value="VEG13766.1"/>
    <property type="molecule type" value="Genomic_DNA"/>
</dbReference>
<dbReference type="InterPro" id="IPR010023">
    <property type="entry name" value="KdsC_fam"/>
</dbReference>
<dbReference type="Gene3D" id="3.40.50.1000">
    <property type="entry name" value="HAD superfamily/HAD-like"/>
    <property type="match status" value="1"/>
</dbReference>
<dbReference type="AlphaFoldDB" id="A0A448GY62"/>
<comment type="function">
    <text evidence="11">Catalyzes the hydrolysis of 3-deoxy-D-manno-octulosonate 8-phosphate (KDO 8-P) to 3-deoxy-D-manno-octulosonate (KDO) and inorganic phosphate.</text>
</comment>
<accession>A0A448GY62</accession>
<keyword evidence="9 11" id="KW-0460">Magnesium</keyword>
<dbReference type="SFLD" id="SFLDS00003">
    <property type="entry name" value="Haloacid_Dehalogenase"/>
    <property type="match status" value="1"/>
</dbReference>
<dbReference type="RefSeq" id="WP_126331416.1">
    <property type="nucleotide sequence ID" value="NZ_LR134343.1"/>
</dbReference>